<evidence type="ECO:0000313" key="3">
    <source>
        <dbReference type="Proteomes" id="UP000199400"/>
    </source>
</evidence>
<dbReference type="AlphaFoldDB" id="A0A1I2ITB8"/>
<reference evidence="3" key="1">
    <citation type="submission" date="2016-10" db="EMBL/GenBank/DDBJ databases">
        <authorList>
            <person name="Varghese N."/>
            <person name="Submissions S."/>
        </authorList>
    </citation>
    <scope>NUCLEOTIDE SEQUENCE [LARGE SCALE GENOMIC DNA]</scope>
    <source>
        <strain evidence="3">ATCC 25963</strain>
    </source>
</reference>
<dbReference type="Proteomes" id="UP000199400">
    <property type="component" value="Unassembled WGS sequence"/>
</dbReference>
<sequence length="184" mass="19019">MTAALHAPKPLRDALEDVFKTLGKGADKESKDLARAHVENALLRGEVKDAQEKTAQLTERANNYAASLGNQLERSVADISGTTMVLTTAGAGVGFIGELVLPSVMPNYPGLAKSIPYIVGVLGAVGSYVLTEPSDLERQQGVRVDTATRYAGIGTSLGIMAGAGLAQVGTTISDAILQAIPQGS</sequence>
<keyword evidence="3" id="KW-1185">Reference proteome</keyword>
<feature type="coiled-coil region" evidence="1">
    <location>
        <begin position="33"/>
        <end position="67"/>
    </location>
</feature>
<evidence type="ECO:0000313" key="2">
    <source>
        <dbReference type="EMBL" id="SFF45605.1"/>
    </source>
</evidence>
<evidence type="ECO:0008006" key="4">
    <source>
        <dbReference type="Google" id="ProtNLM"/>
    </source>
</evidence>
<gene>
    <name evidence="2" type="ORF">SAMN02745121_08964</name>
</gene>
<evidence type="ECO:0000256" key="1">
    <source>
        <dbReference type="SAM" id="Coils"/>
    </source>
</evidence>
<dbReference type="STRING" id="54.SAMN02745121_08964"/>
<proteinExistence type="predicted"/>
<keyword evidence="1" id="KW-0175">Coiled coil</keyword>
<dbReference type="EMBL" id="FOMX01000084">
    <property type="protein sequence ID" value="SFF45605.1"/>
    <property type="molecule type" value="Genomic_DNA"/>
</dbReference>
<name>A0A1I2ITB8_9BACT</name>
<organism evidence="2 3">
    <name type="scientific">Nannocystis exedens</name>
    <dbReference type="NCBI Taxonomy" id="54"/>
    <lineage>
        <taxon>Bacteria</taxon>
        <taxon>Pseudomonadati</taxon>
        <taxon>Myxococcota</taxon>
        <taxon>Polyangia</taxon>
        <taxon>Nannocystales</taxon>
        <taxon>Nannocystaceae</taxon>
        <taxon>Nannocystis</taxon>
    </lineage>
</organism>
<accession>A0A1I2ITB8</accession>
<protein>
    <recommendedName>
        <fullName evidence="4">Holin of 3TMs, for gene-transfer release</fullName>
    </recommendedName>
</protein>